<proteinExistence type="predicted"/>
<name>A0A372IQC5_9BACT</name>
<feature type="transmembrane region" description="Helical" evidence="2">
    <location>
        <begin position="260"/>
        <end position="278"/>
    </location>
</feature>
<evidence type="ECO:0000256" key="2">
    <source>
        <dbReference type="SAM" id="Phobius"/>
    </source>
</evidence>
<evidence type="ECO:0000256" key="1">
    <source>
        <dbReference type="SAM" id="MobiDB-lite"/>
    </source>
</evidence>
<feature type="region of interest" description="Disordered" evidence="1">
    <location>
        <begin position="34"/>
        <end position="86"/>
    </location>
</feature>
<keyword evidence="2" id="KW-1133">Transmembrane helix</keyword>
<accession>A0A372IQC5</accession>
<dbReference type="PANTHER" id="PTHR38434">
    <property type="entry name" value="BLL2549 PROTEIN"/>
    <property type="match status" value="1"/>
</dbReference>
<sequence>MNSESKDAFEPQIAELRARVQRLERALQARGIVLEAPSPSLQPPSASDAAEAAPSLSEVAPQSIQTQSATSPAATPSAFQSVEPAPKDDRSLEARIGSQLFNRIGILAVLIGMAWFLKLAIDNHWIGPAGRVIIGLIAGAGLIAWSERFRSKGYRAFSYSLNAVGSGILYLSLWAAYSLFHLLPLPAVALAMLLVTASNGFLSWLRNSEVLAFYAAVGGYMTPLLLSNGRNHEASLFSWLLILNAAALLLAALRPWPRMAVCALLGTIAYAAGWYAVFYSDAQFAETLVFSVVFLLVFASVPWCVKEAPGHHHREVALFVASVNAAFGWAGIFLLFHRSGWPWAALALAALYFILSRIPSASSLVALHLLTANTFLLTAVTVAIHNYWHAAAMSPAQRMMDAQFSDSTWFLLFGAVLLAAGFRFRSAPLRWQALVLLCISIAKVFLVDMRMLSQGYRIFSFLGLGVLLLAVSFVYQRDWLGLRRHLQTPGNRP</sequence>
<dbReference type="EMBL" id="QVQT01000003">
    <property type="protein sequence ID" value="RFU17084.1"/>
    <property type="molecule type" value="Genomic_DNA"/>
</dbReference>
<dbReference type="Pfam" id="PF10101">
    <property type="entry name" value="DUF2339"/>
    <property type="match status" value="1"/>
</dbReference>
<feature type="compositionally biased region" description="Low complexity" evidence="1">
    <location>
        <begin position="36"/>
        <end position="81"/>
    </location>
</feature>
<feature type="transmembrane region" description="Helical" evidence="2">
    <location>
        <begin position="316"/>
        <end position="335"/>
    </location>
</feature>
<feature type="transmembrane region" description="Helical" evidence="2">
    <location>
        <begin position="341"/>
        <end position="358"/>
    </location>
</feature>
<feature type="transmembrane region" description="Helical" evidence="2">
    <location>
        <begin position="157"/>
        <end position="177"/>
    </location>
</feature>
<dbReference type="AlphaFoldDB" id="A0A372IQC5"/>
<keyword evidence="2" id="KW-0812">Transmembrane</keyword>
<dbReference type="Proteomes" id="UP000264702">
    <property type="component" value="Unassembled WGS sequence"/>
</dbReference>
<feature type="transmembrane region" description="Helical" evidence="2">
    <location>
        <begin position="458"/>
        <end position="475"/>
    </location>
</feature>
<feature type="transmembrane region" description="Helical" evidence="2">
    <location>
        <begin position="125"/>
        <end position="145"/>
    </location>
</feature>
<feature type="transmembrane region" description="Helical" evidence="2">
    <location>
        <begin position="284"/>
        <end position="304"/>
    </location>
</feature>
<reference evidence="3 4" key="1">
    <citation type="submission" date="2018-08" db="EMBL/GenBank/DDBJ databases">
        <title>Acidipila sp. 4G-K13, an acidobacterium isolated from forest soil.</title>
        <authorList>
            <person name="Gao Z.-H."/>
            <person name="Qiu L.-H."/>
        </authorList>
    </citation>
    <scope>NUCLEOTIDE SEQUENCE [LARGE SCALE GENOMIC DNA]</scope>
    <source>
        <strain evidence="3 4">4G-K13</strain>
    </source>
</reference>
<feature type="transmembrane region" description="Helical" evidence="2">
    <location>
        <begin position="431"/>
        <end position="452"/>
    </location>
</feature>
<dbReference type="OrthoDB" id="111501at2"/>
<comment type="caution">
    <text evidence="3">The sequence shown here is derived from an EMBL/GenBank/DDBJ whole genome shotgun (WGS) entry which is preliminary data.</text>
</comment>
<evidence type="ECO:0000313" key="4">
    <source>
        <dbReference type="Proteomes" id="UP000264702"/>
    </source>
</evidence>
<feature type="transmembrane region" description="Helical" evidence="2">
    <location>
        <begin position="211"/>
        <end position="228"/>
    </location>
</feature>
<organism evidence="3 4">
    <name type="scientific">Paracidobacterium acidisoli</name>
    <dbReference type="NCBI Taxonomy" id="2303751"/>
    <lineage>
        <taxon>Bacteria</taxon>
        <taxon>Pseudomonadati</taxon>
        <taxon>Acidobacteriota</taxon>
        <taxon>Terriglobia</taxon>
        <taxon>Terriglobales</taxon>
        <taxon>Acidobacteriaceae</taxon>
        <taxon>Paracidobacterium</taxon>
    </lineage>
</organism>
<dbReference type="RefSeq" id="WP_117299362.1">
    <property type="nucleotide sequence ID" value="NZ_QVQT02000003.1"/>
</dbReference>
<evidence type="ECO:0000313" key="3">
    <source>
        <dbReference type="EMBL" id="RFU17084.1"/>
    </source>
</evidence>
<feature type="transmembrane region" description="Helical" evidence="2">
    <location>
        <begin position="365"/>
        <end position="388"/>
    </location>
</feature>
<feature type="transmembrane region" description="Helical" evidence="2">
    <location>
        <begin position="408"/>
        <end position="424"/>
    </location>
</feature>
<feature type="transmembrane region" description="Helical" evidence="2">
    <location>
        <begin position="234"/>
        <end position="253"/>
    </location>
</feature>
<feature type="transmembrane region" description="Helical" evidence="2">
    <location>
        <begin position="183"/>
        <end position="204"/>
    </location>
</feature>
<dbReference type="PANTHER" id="PTHR38434:SF1">
    <property type="entry name" value="BLL2549 PROTEIN"/>
    <property type="match status" value="1"/>
</dbReference>
<keyword evidence="4" id="KW-1185">Reference proteome</keyword>
<protein>
    <submittedName>
        <fullName evidence="3">DUF2339 domain-containing protein</fullName>
    </submittedName>
</protein>
<gene>
    <name evidence="3" type="ORF">D0Y96_10315</name>
</gene>
<keyword evidence="2" id="KW-0472">Membrane</keyword>
<dbReference type="InterPro" id="IPR019286">
    <property type="entry name" value="DUF2339_TM"/>
</dbReference>
<feature type="transmembrane region" description="Helical" evidence="2">
    <location>
        <begin position="100"/>
        <end position="119"/>
    </location>
</feature>